<dbReference type="InterPro" id="IPR035919">
    <property type="entry name" value="EAL_sf"/>
</dbReference>
<evidence type="ECO:0000259" key="1">
    <source>
        <dbReference type="PROSITE" id="PS50883"/>
    </source>
</evidence>
<dbReference type="InterPro" id="IPR050706">
    <property type="entry name" value="Cyclic-di-GMP_PDE-like"/>
</dbReference>
<accession>A0ABY1S0D9</accession>
<sequence length="286" mass="32320">MQLAWVNNGSHQAASLEGALSEQSELERILREELLYPHFQPIMCLETGSLLGHEALIRGPWNSPLHSPAALFRVAIKQGCQLELELLCRKLTLQQFARLGLEGVLFLNVTASLLSSPDHQRGFTRDLLHQLGIPVENIVIELSEQHPFDQHGLTRAAVDHYRSMGFRIAIDDLGSGYSGLKLWSELQPEFVKIDKHFIRGLHRDPVKREFVRSISQIGRSLGCCILAEGLEDEAELHSLQALGVELGQGFLLGRPELHPRPLLTPEQLRPSLACRARRFLRRRWYG</sequence>
<dbReference type="SUPFAM" id="SSF141868">
    <property type="entry name" value="EAL domain-like"/>
    <property type="match status" value="1"/>
</dbReference>
<dbReference type="InterPro" id="IPR001633">
    <property type="entry name" value="EAL_dom"/>
</dbReference>
<dbReference type="EMBL" id="FXWV01000007">
    <property type="protein sequence ID" value="SMR74666.1"/>
    <property type="molecule type" value="Genomic_DNA"/>
</dbReference>
<evidence type="ECO:0000313" key="2">
    <source>
        <dbReference type="EMBL" id="SMR74666.1"/>
    </source>
</evidence>
<gene>
    <name evidence="2" type="ORF">SAMN04487964_107130</name>
</gene>
<dbReference type="CDD" id="cd01948">
    <property type="entry name" value="EAL"/>
    <property type="match status" value="1"/>
</dbReference>
<evidence type="ECO:0000313" key="3">
    <source>
        <dbReference type="Proteomes" id="UP001159257"/>
    </source>
</evidence>
<feature type="domain" description="EAL" evidence="1">
    <location>
        <begin position="19"/>
        <end position="269"/>
    </location>
</feature>
<keyword evidence="3" id="KW-1185">Reference proteome</keyword>
<protein>
    <submittedName>
        <fullName evidence="2">EAL domain, c-di-GMP-specific phosphodiesterase class I (Or its enzymatically inactive variant)</fullName>
    </submittedName>
</protein>
<dbReference type="Pfam" id="PF00563">
    <property type="entry name" value="EAL"/>
    <property type="match status" value="1"/>
</dbReference>
<dbReference type="Proteomes" id="UP001159257">
    <property type="component" value="Unassembled WGS sequence"/>
</dbReference>
<dbReference type="PANTHER" id="PTHR33121:SF76">
    <property type="entry name" value="SIGNALING PROTEIN"/>
    <property type="match status" value="1"/>
</dbReference>
<reference evidence="2 3" key="1">
    <citation type="submission" date="2017-05" db="EMBL/GenBank/DDBJ databases">
        <authorList>
            <person name="Varghese N."/>
            <person name="Submissions S."/>
        </authorList>
    </citation>
    <scope>NUCLEOTIDE SEQUENCE [LARGE SCALE GENOMIC DNA]</scope>
    <source>
        <strain evidence="2 3">CGMCC 1.7287</strain>
    </source>
</reference>
<dbReference type="Gene3D" id="3.20.20.450">
    <property type="entry name" value="EAL domain"/>
    <property type="match status" value="1"/>
</dbReference>
<organism evidence="2 3">
    <name type="scientific">Marinobacterium sediminicola</name>
    <dbReference type="NCBI Taxonomy" id="518898"/>
    <lineage>
        <taxon>Bacteria</taxon>
        <taxon>Pseudomonadati</taxon>
        <taxon>Pseudomonadota</taxon>
        <taxon>Gammaproteobacteria</taxon>
        <taxon>Oceanospirillales</taxon>
        <taxon>Oceanospirillaceae</taxon>
        <taxon>Marinobacterium</taxon>
    </lineage>
</organism>
<dbReference type="SMART" id="SM00052">
    <property type="entry name" value="EAL"/>
    <property type="match status" value="1"/>
</dbReference>
<proteinExistence type="predicted"/>
<name>A0ABY1S0D9_9GAMM</name>
<dbReference type="PANTHER" id="PTHR33121">
    <property type="entry name" value="CYCLIC DI-GMP PHOSPHODIESTERASE PDEF"/>
    <property type="match status" value="1"/>
</dbReference>
<dbReference type="PROSITE" id="PS50883">
    <property type="entry name" value="EAL"/>
    <property type="match status" value="1"/>
</dbReference>
<dbReference type="RefSeq" id="WP_239041188.1">
    <property type="nucleotide sequence ID" value="NZ_BAAAEY010000007.1"/>
</dbReference>
<comment type="caution">
    <text evidence="2">The sequence shown here is derived from an EMBL/GenBank/DDBJ whole genome shotgun (WGS) entry which is preliminary data.</text>
</comment>